<evidence type="ECO:0000313" key="3">
    <source>
        <dbReference type="Proteomes" id="UP000541444"/>
    </source>
</evidence>
<dbReference type="AlphaFoldDB" id="A0A7J7MDI6"/>
<dbReference type="Proteomes" id="UP000541444">
    <property type="component" value="Unassembled WGS sequence"/>
</dbReference>
<protein>
    <submittedName>
        <fullName evidence="2">Uncharacterized protein</fullName>
    </submittedName>
</protein>
<gene>
    <name evidence="2" type="ORF">GIB67_025878</name>
</gene>
<accession>A0A7J7MDI6</accession>
<feature type="compositionally biased region" description="Basic and acidic residues" evidence="1">
    <location>
        <begin position="1"/>
        <end position="11"/>
    </location>
</feature>
<dbReference type="EMBL" id="JACGCM010001604">
    <property type="protein sequence ID" value="KAF6152860.1"/>
    <property type="molecule type" value="Genomic_DNA"/>
</dbReference>
<organism evidence="2 3">
    <name type="scientific">Kingdonia uniflora</name>
    <dbReference type="NCBI Taxonomy" id="39325"/>
    <lineage>
        <taxon>Eukaryota</taxon>
        <taxon>Viridiplantae</taxon>
        <taxon>Streptophyta</taxon>
        <taxon>Embryophyta</taxon>
        <taxon>Tracheophyta</taxon>
        <taxon>Spermatophyta</taxon>
        <taxon>Magnoliopsida</taxon>
        <taxon>Ranunculales</taxon>
        <taxon>Circaeasteraceae</taxon>
        <taxon>Kingdonia</taxon>
    </lineage>
</organism>
<keyword evidence="3" id="KW-1185">Reference proteome</keyword>
<name>A0A7J7MDI6_9MAGN</name>
<evidence type="ECO:0000313" key="2">
    <source>
        <dbReference type="EMBL" id="KAF6152860.1"/>
    </source>
</evidence>
<comment type="caution">
    <text evidence="2">The sequence shown here is derived from an EMBL/GenBank/DDBJ whole genome shotgun (WGS) entry which is preliminary data.</text>
</comment>
<sequence>MKIRVREREISTDDSITTKGGKDKRKAVTRSLKCKLREEAEIEEVLKKWQKLSKLVWTNAVDSHLGAEGINCKVSRKESFIDTIAREGTELEAVLKELEISRFKRVASKDDKLNEMLDGPVDMATVSSTVVQNLEKRKAVKRVVASCSVTSNSVDDSSKRRKVTSPIKLQVVLEENDKIAEGADLRPRFEVEAGLLEDQCRAKAREKIVAIVDDEFKKFACALRVVQLGFQDRSIEMEKRISQLEEGKN</sequence>
<reference evidence="2 3" key="1">
    <citation type="journal article" date="2020" name="IScience">
        <title>Genome Sequencing of the Endangered Kingdonia uniflora (Circaeasteraceae, Ranunculales) Reveals Potential Mechanisms of Evolutionary Specialization.</title>
        <authorList>
            <person name="Sun Y."/>
            <person name="Deng T."/>
            <person name="Zhang A."/>
            <person name="Moore M.J."/>
            <person name="Landis J.B."/>
            <person name="Lin N."/>
            <person name="Zhang H."/>
            <person name="Zhang X."/>
            <person name="Huang J."/>
            <person name="Zhang X."/>
            <person name="Sun H."/>
            <person name="Wang H."/>
        </authorList>
    </citation>
    <scope>NUCLEOTIDE SEQUENCE [LARGE SCALE GENOMIC DNA]</scope>
    <source>
        <strain evidence="2">TB1705</strain>
        <tissue evidence="2">Leaf</tissue>
    </source>
</reference>
<evidence type="ECO:0000256" key="1">
    <source>
        <dbReference type="SAM" id="MobiDB-lite"/>
    </source>
</evidence>
<proteinExistence type="predicted"/>
<feature type="region of interest" description="Disordered" evidence="1">
    <location>
        <begin position="1"/>
        <end position="24"/>
    </location>
</feature>